<reference evidence="2" key="1">
    <citation type="submission" date="2018-09" db="EMBL/GenBank/DDBJ databases">
        <authorList>
            <person name="Zhu H."/>
        </authorList>
    </citation>
    <scope>NUCLEOTIDE SEQUENCE [LARGE SCALE GENOMIC DNA]</scope>
    <source>
        <strain evidence="2">K1S02-23</strain>
    </source>
</reference>
<dbReference type="AlphaFoldDB" id="A0A3A3FY04"/>
<dbReference type="EMBL" id="QYUQ01000002">
    <property type="protein sequence ID" value="RJG01073.1"/>
    <property type="molecule type" value="Genomic_DNA"/>
</dbReference>
<accession>A0A3A3FY04</accession>
<proteinExistence type="predicted"/>
<keyword evidence="2" id="KW-1185">Reference proteome</keyword>
<name>A0A3A3FY04_9BURK</name>
<protein>
    <submittedName>
        <fullName evidence="1">Uncharacterized protein</fullName>
    </submittedName>
</protein>
<evidence type="ECO:0000313" key="2">
    <source>
        <dbReference type="Proteomes" id="UP000266327"/>
    </source>
</evidence>
<organism evidence="1 2">
    <name type="scientific">Noviherbaspirillum sedimenti</name>
    <dbReference type="NCBI Taxonomy" id="2320865"/>
    <lineage>
        <taxon>Bacteria</taxon>
        <taxon>Pseudomonadati</taxon>
        <taxon>Pseudomonadota</taxon>
        <taxon>Betaproteobacteria</taxon>
        <taxon>Burkholderiales</taxon>
        <taxon>Oxalobacteraceae</taxon>
        <taxon>Noviherbaspirillum</taxon>
    </lineage>
</organism>
<comment type="caution">
    <text evidence="1">The sequence shown here is derived from an EMBL/GenBank/DDBJ whole genome shotgun (WGS) entry which is preliminary data.</text>
</comment>
<sequence length="108" mass="10904">MSPMTWSMAVVAAADDVGAAGTAGAGADDGDVVGVAAGSVLDAGADVESSNTVLRLVLAFWDADAVVAASLAPPPPQALKTREISNAEGIAMRVKSLLLERRIGDYLH</sequence>
<evidence type="ECO:0000313" key="1">
    <source>
        <dbReference type="EMBL" id="RJG01073.1"/>
    </source>
</evidence>
<dbReference type="Proteomes" id="UP000266327">
    <property type="component" value="Unassembled WGS sequence"/>
</dbReference>
<gene>
    <name evidence="1" type="ORF">D3878_05310</name>
</gene>